<evidence type="ECO:0000313" key="2">
    <source>
        <dbReference type="EMBL" id="SEG10999.1"/>
    </source>
</evidence>
<evidence type="ECO:0000259" key="1">
    <source>
        <dbReference type="PROSITE" id="PS50206"/>
    </source>
</evidence>
<dbReference type="PANTHER" id="PTHR43031:SF1">
    <property type="entry name" value="PYRIDINE NUCLEOTIDE-DISULPHIDE OXIDOREDUCTASE"/>
    <property type="match status" value="1"/>
</dbReference>
<name>A0A1H5XH07_9RHOB</name>
<protein>
    <submittedName>
        <fullName evidence="2">Addiction module antidote protein, HigA family</fullName>
    </submittedName>
</protein>
<sequence length="219" mass="24411">MSDAPKSAVQAADVHQVNDWLERNEILLVDVRETSEYEKEHIAGAVLLPLSSFEPDMFPTLPGKKVVLHCAVGKRSEAAGKMLLKEGHEDVIHMTGGIEAWKAAGYPTEMQLEPIVEEPAEPVFLCPPPGKVLLEEYLKPLKITPQELAHAIRVFEGRITDVLAGKSPVGAELSLRLARYFSTAPDFWIRLQLEHDLERTRHSVGEEIRRSIKPRIAGL</sequence>
<dbReference type="Proteomes" id="UP000236742">
    <property type="component" value="Unassembled WGS sequence"/>
</dbReference>
<dbReference type="GO" id="GO:0003677">
    <property type="term" value="F:DNA binding"/>
    <property type="evidence" value="ECO:0007669"/>
    <property type="project" value="InterPro"/>
</dbReference>
<dbReference type="OrthoDB" id="9807812at2"/>
<dbReference type="PANTHER" id="PTHR43031">
    <property type="entry name" value="FAD-DEPENDENT OXIDOREDUCTASE"/>
    <property type="match status" value="1"/>
</dbReference>
<dbReference type="CDD" id="cd00158">
    <property type="entry name" value="RHOD"/>
    <property type="match status" value="1"/>
</dbReference>
<dbReference type="EMBL" id="FNVD01000011">
    <property type="protein sequence ID" value="SEG10999.1"/>
    <property type="molecule type" value="Genomic_DNA"/>
</dbReference>
<dbReference type="RefSeq" id="WP_104008554.1">
    <property type="nucleotide sequence ID" value="NZ_FNVD01000011.1"/>
</dbReference>
<reference evidence="2 3" key="1">
    <citation type="submission" date="2016-10" db="EMBL/GenBank/DDBJ databases">
        <authorList>
            <person name="de Groot N.N."/>
        </authorList>
    </citation>
    <scope>NUCLEOTIDE SEQUENCE [LARGE SCALE GENOMIC DNA]</scope>
    <source>
        <strain evidence="2 3">DSM 23413</strain>
    </source>
</reference>
<dbReference type="InterPro" id="IPR050229">
    <property type="entry name" value="GlpE_sulfurtransferase"/>
</dbReference>
<dbReference type="InterPro" id="IPR010982">
    <property type="entry name" value="Lambda_DNA-bd_dom_sf"/>
</dbReference>
<dbReference type="InterPro" id="IPR013430">
    <property type="entry name" value="Toxin_antidote_HigA"/>
</dbReference>
<dbReference type="InterPro" id="IPR036873">
    <property type="entry name" value="Rhodanese-like_dom_sf"/>
</dbReference>
<accession>A0A1H5XH07</accession>
<dbReference type="Gene3D" id="3.40.250.10">
    <property type="entry name" value="Rhodanese-like domain"/>
    <property type="match status" value="1"/>
</dbReference>
<gene>
    <name evidence="2" type="ORF">SAMN05421751_11124</name>
</gene>
<dbReference type="Gene3D" id="1.10.260.40">
    <property type="entry name" value="lambda repressor-like DNA-binding domains"/>
    <property type="match status" value="1"/>
</dbReference>
<dbReference type="NCBIfam" id="TIGR02607">
    <property type="entry name" value="antidote_HigA"/>
    <property type="match status" value="1"/>
</dbReference>
<dbReference type="AlphaFoldDB" id="A0A1H5XH07"/>
<dbReference type="InterPro" id="IPR001763">
    <property type="entry name" value="Rhodanese-like_dom"/>
</dbReference>
<dbReference type="Pfam" id="PF00581">
    <property type="entry name" value="Rhodanese"/>
    <property type="match status" value="1"/>
</dbReference>
<dbReference type="SUPFAM" id="SSF47413">
    <property type="entry name" value="lambda repressor-like DNA-binding domains"/>
    <property type="match status" value="1"/>
</dbReference>
<keyword evidence="3" id="KW-1185">Reference proteome</keyword>
<dbReference type="PROSITE" id="PS50206">
    <property type="entry name" value="RHODANESE_3"/>
    <property type="match status" value="1"/>
</dbReference>
<proteinExistence type="predicted"/>
<dbReference type="SMART" id="SM00450">
    <property type="entry name" value="RHOD"/>
    <property type="match status" value="1"/>
</dbReference>
<dbReference type="SUPFAM" id="SSF52821">
    <property type="entry name" value="Rhodanese/Cell cycle control phosphatase"/>
    <property type="match status" value="1"/>
</dbReference>
<organism evidence="2 3">
    <name type="scientific">Jhaorihella thermophila</name>
    <dbReference type="NCBI Taxonomy" id="488547"/>
    <lineage>
        <taxon>Bacteria</taxon>
        <taxon>Pseudomonadati</taxon>
        <taxon>Pseudomonadota</taxon>
        <taxon>Alphaproteobacteria</taxon>
        <taxon>Rhodobacterales</taxon>
        <taxon>Paracoccaceae</taxon>
        <taxon>Jhaorihella</taxon>
    </lineage>
</organism>
<evidence type="ECO:0000313" key="3">
    <source>
        <dbReference type="Proteomes" id="UP000236742"/>
    </source>
</evidence>
<feature type="domain" description="Rhodanese" evidence="1">
    <location>
        <begin position="22"/>
        <end position="110"/>
    </location>
</feature>